<dbReference type="Proteomes" id="UP000007796">
    <property type="component" value="Unassembled WGS sequence"/>
</dbReference>
<dbReference type="eggNOG" id="ENOG502SAUS">
    <property type="taxonomic scope" value="Eukaryota"/>
</dbReference>
<dbReference type="GeneID" id="25980767"/>
<accession>F0XP59</accession>
<proteinExistence type="predicted"/>
<dbReference type="Gene3D" id="3.40.630.30">
    <property type="match status" value="1"/>
</dbReference>
<keyword evidence="2" id="KW-0808">Transferase</keyword>
<name>F0XP59_GROCL</name>
<dbReference type="SUPFAM" id="SSF55729">
    <property type="entry name" value="Acyl-CoA N-acyltransferases (Nat)"/>
    <property type="match status" value="1"/>
</dbReference>
<protein>
    <submittedName>
        <fullName evidence="2">Acetyltransferase</fullName>
    </submittedName>
</protein>
<dbReference type="PROSITE" id="PS51186">
    <property type="entry name" value="GNAT"/>
    <property type="match status" value="1"/>
</dbReference>
<dbReference type="EMBL" id="GL629801">
    <property type="protein sequence ID" value="EFX00242.1"/>
    <property type="molecule type" value="Genomic_DNA"/>
</dbReference>
<feature type="domain" description="N-acetyltransferase" evidence="1">
    <location>
        <begin position="107"/>
        <end position="245"/>
    </location>
</feature>
<dbReference type="AlphaFoldDB" id="F0XP59"/>
<reference evidence="2 3" key="1">
    <citation type="journal article" date="2011" name="Proc. Natl. Acad. Sci. U.S.A.">
        <title>Genome and transcriptome analyses of the mountain pine beetle-fungal symbiont Grosmannia clavigera, a lodgepole pine pathogen.</title>
        <authorList>
            <person name="DiGuistini S."/>
            <person name="Wang Y."/>
            <person name="Liao N.Y."/>
            <person name="Taylor G."/>
            <person name="Tanguay P."/>
            <person name="Feau N."/>
            <person name="Henrissat B."/>
            <person name="Chan S.K."/>
            <person name="Hesse-Orce U."/>
            <person name="Alamouti S.M."/>
            <person name="Tsui C.K.M."/>
            <person name="Docking R.T."/>
            <person name="Levasseur A."/>
            <person name="Haridas S."/>
            <person name="Robertson G."/>
            <person name="Birol I."/>
            <person name="Holt R.A."/>
            <person name="Marra M.A."/>
            <person name="Hamelin R.C."/>
            <person name="Hirst M."/>
            <person name="Jones S.J.M."/>
            <person name="Bohlmann J."/>
            <person name="Breuil C."/>
        </authorList>
    </citation>
    <scope>NUCLEOTIDE SEQUENCE [LARGE SCALE GENOMIC DNA]</scope>
    <source>
        <strain evidence="3">kw1407 / UAMH 11150</strain>
    </source>
</reference>
<dbReference type="GO" id="GO:0016747">
    <property type="term" value="F:acyltransferase activity, transferring groups other than amino-acyl groups"/>
    <property type="evidence" value="ECO:0007669"/>
    <property type="project" value="InterPro"/>
</dbReference>
<dbReference type="STRING" id="655863.F0XP59"/>
<sequence>MAFIRPYKPSDWAAAAHICRATLPPSLDRSKVATRLAPYLWTHPFPVVTPQHCFVLDDGSGLAVGYVIGCADVQAMAAAYGRYVNVVSGHEDEAVDIDPAFVAQARVDVGEAPAQIDQLEPWTLDVSTAVDGDRVNETCLKQFLFSPRWLLLDSAHTAAKRALVAGPDYRATMHINLLPAAQGDGWGRRLIETFVASVVAAGARGVHIGISGENTRVVAFYEKCGFRVELGGEAEGSVWMVRDLKE</sequence>
<dbReference type="InParanoid" id="F0XP59"/>
<evidence type="ECO:0000313" key="3">
    <source>
        <dbReference type="Proteomes" id="UP000007796"/>
    </source>
</evidence>
<dbReference type="HOGENOM" id="CLU_086044_0_1_1"/>
<dbReference type="OrthoDB" id="64477at2759"/>
<dbReference type="Pfam" id="PF13508">
    <property type="entry name" value="Acetyltransf_7"/>
    <property type="match status" value="1"/>
</dbReference>
<dbReference type="InterPro" id="IPR000182">
    <property type="entry name" value="GNAT_dom"/>
</dbReference>
<dbReference type="InterPro" id="IPR016181">
    <property type="entry name" value="Acyl_CoA_acyltransferase"/>
</dbReference>
<evidence type="ECO:0000313" key="2">
    <source>
        <dbReference type="EMBL" id="EFX00242.1"/>
    </source>
</evidence>
<dbReference type="RefSeq" id="XP_014169724.1">
    <property type="nucleotide sequence ID" value="XM_014314249.1"/>
</dbReference>
<gene>
    <name evidence="2" type="ORF">CMQ_7244</name>
</gene>
<keyword evidence="3" id="KW-1185">Reference proteome</keyword>
<organism evidence="3">
    <name type="scientific">Grosmannia clavigera (strain kw1407 / UAMH 11150)</name>
    <name type="common">Blue stain fungus</name>
    <name type="synonym">Graphiocladiella clavigera</name>
    <dbReference type="NCBI Taxonomy" id="655863"/>
    <lineage>
        <taxon>Eukaryota</taxon>
        <taxon>Fungi</taxon>
        <taxon>Dikarya</taxon>
        <taxon>Ascomycota</taxon>
        <taxon>Pezizomycotina</taxon>
        <taxon>Sordariomycetes</taxon>
        <taxon>Sordariomycetidae</taxon>
        <taxon>Ophiostomatales</taxon>
        <taxon>Ophiostomataceae</taxon>
        <taxon>Leptographium</taxon>
    </lineage>
</organism>
<evidence type="ECO:0000259" key="1">
    <source>
        <dbReference type="PROSITE" id="PS51186"/>
    </source>
</evidence>